<organism evidence="1 2">
    <name type="scientific">Funneliformis geosporum</name>
    <dbReference type="NCBI Taxonomy" id="1117311"/>
    <lineage>
        <taxon>Eukaryota</taxon>
        <taxon>Fungi</taxon>
        <taxon>Fungi incertae sedis</taxon>
        <taxon>Mucoromycota</taxon>
        <taxon>Glomeromycotina</taxon>
        <taxon>Glomeromycetes</taxon>
        <taxon>Glomerales</taxon>
        <taxon>Glomeraceae</taxon>
        <taxon>Funneliformis</taxon>
    </lineage>
</organism>
<dbReference type="EMBL" id="CAMKVN010000012">
    <property type="protein sequence ID" value="CAI2161758.1"/>
    <property type="molecule type" value="Genomic_DNA"/>
</dbReference>
<accession>A0A9W4WHC7</accession>
<reference evidence="1" key="1">
    <citation type="submission" date="2022-08" db="EMBL/GenBank/DDBJ databases">
        <authorList>
            <person name="Kallberg Y."/>
            <person name="Tangrot J."/>
            <person name="Rosling A."/>
        </authorList>
    </citation>
    <scope>NUCLEOTIDE SEQUENCE</scope>
    <source>
        <strain evidence="1">Wild A</strain>
    </source>
</reference>
<gene>
    <name evidence="1" type="ORF">FWILDA_LOCUS214</name>
</gene>
<comment type="caution">
    <text evidence="1">The sequence shown here is derived from an EMBL/GenBank/DDBJ whole genome shotgun (WGS) entry which is preliminary data.</text>
</comment>
<proteinExistence type="predicted"/>
<keyword evidence="2" id="KW-1185">Reference proteome</keyword>
<evidence type="ECO:0000313" key="2">
    <source>
        <dbReference type="Proteomes" id="UP001153678"/>
    </source>
</evidence>
<evidence type="ECO:0000313" key="1">
    <source>
        <dbReference type="EMBL" id="CAI2161758.1"/>
    </source>
</evidence>
<dbReference type="Proteomes" id="UP001153678">
    <property type="component" value="Unassembled WGS sequence"/>
</dbReference>
<protein>
    <submittedName>
        <fullName evidence="1">1318_t:CDS:1</fullName>
    </submittedName>
</protein>
<dbReference type="OrthoDB" id="2438782at2759"/>
<sequence>MNWDNKKNPINIGFPLSSENRKKYQEGIDYKIEEMGGGFRKYHLLSEKLKADIRRYNGGDFGGVITEQEGFIPPQIPEELARKIKEENKIKRRKFIAENNPPQNLCCFPTAEENA</sequence>
<dbReference type="AlphaFoldDB" id="A0A9W4WHC7"/>
<name>A0A9W4WHC7_9GLOM</name>